<evidence type="ECO:0000313" key="2">
    <source>
        <dbReference type="EMBL" id="KFO11660.1"/>
    </source>
</evidence>
<reference evidence="2 3" key="1">
    <citation type="submission" date="2014-04" db="EMBL/GenBank/DDBJ databases">
        <title>Genome evolution of avian class.</title>
        <authorList>
            <person name="Zhang G."/>
            <person name="Li C."/>
        </authorList>
    </citation>
    <scope>NUCLEOTIDE SEQUENCE [LARGE SCALE GENOMIC DNA]</scope>
    <source>
        <strain evidence="2">BGI_N312</strain>
    </source>
</reference>
<evidence type="ECO:0000256" key="1">
    <source>
        <dbReference type="SAM" id="MobiDB-lite"/>
    </source>
</evidence>
<dbReference type="EMBL" id="KL492395">
    <property type="protein sequence ID" value="KFO11660.1"/>
    <property type="molecule type" value="Genomic_DNA"/>
</dbReference>
<feature type="non-terminal residue" evidence="2">
    <location>
        <position position="104"/>
    </location>
</feature>
<accession>A0A087VGB8</accession>
<organism evidence="2 3">
    <name type="scientific">Balearica regulorum gibbericeps</name>
    <name type="common">East African grey crowned-crane</name>
    <dbReference type="NCBI Taxonomy" id="100784"/>
    <lineage>
        <taxon>Eukaryota</taxon>
        <taxon>Metazoa</taxon>
        <taxon>Chordata</taxon>
        <taxon>Craniata</taxon>
        <taxon>Vertebrata</taxon>
        <taxon>Euteleostomi</taxon>
        <taxon>Archelosauria</taxon>
        <taxon>Archosauria</taxon>
        <taxon>Dinosauria</taxon>
        <taxon>Saurischia</taxon>
        <taxon>Theropoda</taxon>
        <taxon>Coelurosauria</taxon>
        <taxon>Aves</taxon>
        <taxon>Neognathae</taxon>
        <taxon>Neoaves</taxon>
        <taxon>Gruiformes</taxon>
        <taxon>Gruidae</taxon>
        <taxon>Balearica</taxon>
    </lineage>
</organism>
<feature type="compositionally biased region" description="Polar residues" evidence="1">
    <location>
        <begin position="24"/>
        <end position="34"/>
    </location>
</feature>
<feature type="region of interest" description="Disordered" evidence="1">
    <location>
        <begin position="1"/>
        <end position="34"/>
    </location>
</feature>
<evidence type="ECO:0000313" key="3">
    <source>
        <dbReference type="Proteomes" id="UP000053309"/>
    </source>
</evidence>
<dbReference type="AlphaFoldDB" id="A0A087VGB8"/>
<feature type="region of interest" description="Disordered" evidence="1">
    <location>
        <begin position="84"/>
        <end position="104"/>
    </location>
</feature>
<name>A0A087VGB8_BALRE</name>
<protein>
    <submittedName>
        <fullName evidence="2">Uncharacterized protein</fullName>
    </submittedName>
</protein>
<proteinExistence type="predicted"/>
<sequence length="104" mass="11552">MFNGRKPSGSGSNRSQPKILPPGTGSSDSSSALTVENVKRLEKEYMTSEEAFNKQRIQDYIKQNNLACFNNETTRKTSTEVVWEAESEGPSSSFPAKRSENSKE</sequence>
<dbReference type="Proteomes" id="UP000053309">
    <property type="component" value="Unassembled WGS sequence"/>
</dbReference>
<keyword evidence="3" id="KW-1185">Reference proteome</keyword>
<gene>
    <name evidence="2" type="ORF">N312_03473</name>
</gene>